<dbReference type="EMBL" id="UOFG01000252">
    <property type="protein sequence ID" value="VAW65518.1"/>
    <property type="molecule type" value="Genomic_DNA"/>
</dbReference>
<protein>
    <recommendedName>
        <fullName evidence="2">Zinc-ribbon domain-containing protein</fullName>
    </recommendedName>
</protein>
<accession>A0A3B0XB82</accession>
<dbReference type="AlphaFoldDB" id="A0A3B0XB82"/>
<organism evidence="1">
    <name type="scientific">hydrothermal vent metagenome</name>
    <dbReference type="NCBI Taxonomy" id="652676"/>
    <lineage>
        <taxon>unclassified sequences</taxon>
        <taxon>metagenomes</taxon>
        <taxon>ecological metagenomes</taxon>
    </lineage>
</organism>
<evidence type="ECO:0000313" key="1">
    <source>
        <dbReference type="EMBL" id="VAW65518.1"/>
    </source>
</evidence>
<gene>
    <name evidence="1" type="ORF">MNBD_GAMMA11-1662</name>
</gene>
<name>A0A3B0XB82_9ZZZZ</name>
<evidence type="ECO:0008006" key="2">
    <source>
        <dbReference type="Google" id="ProtNLM"/>
    </source>
</evidence>
<sequence length="108" mass="12725">MPEEVKHNQRHWTSCPELQETTQSETDLSGVKFGKFTVIGRYRKTKRRGIIWVVRCECGHFESRFTRSVRNPHNFGDRCEACRAIANEKRRAIRKTVKYGTVIDVREL</sequence>
<proteinExistence type="predicted"/>
<reference evidence="1" key="1">
    <citation type="submission" date="2018-06" db="EMBL/GenBank/DDBJ databases">
        <authorList>
            <person name="Zhirakovskaya E."/>
        </authorList>
    </citation>
    <scope>NUCLEOTIDE SEQUENCE</scope>
</reference>